<sequence length="277" mass="30331">MHPPPLAITTSSPCSFLSYCITRSAANINHDDDTPKDIVVICSTRGAFIRELLIDLHLPVADIPADDDGANQPLTDAQELILHTPIAALLATDAISLMYCPSIHHLRAYLSSLITSHKANKDPDIDAGGHDRTEDENTNTNGRQPYLAIHGLLPLHHLSTEWSAQGLSRTLASVIDTTTAIFRTLLLSVSADSRAFGIAAELPLINSRMMRNNTRQKGFYGGEGFEEDVAGGQTDLRFVGNVRDVLGRWCRIVEGAALEEGTRRFSDRDRSSQEMMV</sequence>
<name>A0AAV9U1N1_9PEZI</name>
<protein>
    <submittedName>
        <fullName evidence="2">Uncharacterized protein</fullName>
    </submittedName>
</protein>
<gene>
    <name evidence="2" type="ORF">TWF696_003021</name>
</gene>
<dbReference type="Proteomes" id="UP001375240">
    <property type="component" value="Unassembled WGS sequence"/>
</dbReference>
<accession>A0AAV9U1N1</accession>
<feature type="compositionally biased region" description="Basic and acidic residues" evidence="1">
    <location>
        <begin position="121"/>
        <end position="135"/>
    </location>
</feature>
<organism evidence="2 3">
    <name type="scientific">Orbilia brochopaga</name>
    <dbReference type="NCBI Taxonomy" id="3140254"/>
    <lineage>
        <taxon>Eukaryota</taxon>
        <taxon>Fungi</taxon>
        <taxon>Dikarya</taxon>
        <taxon>Ascomycota</taxon>
        <taxon>Pezizomycotina</taxon>
        <taxon>Orbiliomycetes</taxon>
        <taxon>Orbiliales</taxon>
        <taxon>Orbiliaceae</taxon>
        <taxon>Orbilia</taxon>
    </lineage>
</organism>
<comment type="caution">
    <text evidence="2">The sequence shown here is derived from an EMBL/GenBank/DDBJ whole genome shotgun (WGS) entry which is preliminary data.</text>
</comment>
<evidence type="ECO:0000313" key="2">
    <source>
        <dbReference type="EMBL" id="KAK6332301.1"/>
    </source>
</evidence>
<keyword evidence="3" id="KW-1185">Reference proteome</keyword>
<feature type="region of interest" description="Disordered" evidence="1">
    <location>
        <begin position="121"/>
        <end position="143"/>
    </location>
</feature>
<dbReference type="EMBL" id="JAVHNQ010000015">
    <property type="protein sequence ID" value="KAK6332301.1"/>
    <property type="molecule type" value="Genomic_DNA"/>
</dbReference>
<proteinExistence type="predicted"/>
<dbReference type="AlphaFoldDB" id="A0AAV9U1N1"/>
<evidence type="ECO:0000256" key="1">
    <source>
        <dbReference type="SAM" id="MobiDB-lite"/>
    </source>
</evidence>
<reference evidence="2 3" key="1">
    <citation type="submission" date="2019-10" db="EMBL/GenBank/DDBJ databases">
        <authorList>
            <person name="Palmer J.M."/>
        </authorList>
    </citation>
    <scope>NUCLEOTIDE SEQUENCE [LARGE SCALE GENOMIC DNA]</scope>
    <source>
        <strain evidence="2 3">TWF696</strain>
    </source>
</reference>
<evidence type="ECO:0000313" key="3">
    <source>
        <dbReference type="Proteomes" id="UP001375240"/>
    </source>
</evidence>